<feature type="compositionally biased region" description="Polar residues" evidence="1">
    <location>
        <begin position="200"/>
        <end position="210"/>
    </location>
</feature>
<proteinExistence type="predicted"/>
<reference evidence="2 3" key="1">
    <citation type="journal article" date="2009" name="Nature">
        <title>The Sorghum bicolor genome and the diversification of grasses.</title>
        <authorList>
            <person name="Paterson A.H."/>
            <person name="Bowers J.E."/>
            <person name="Bruggmann R."/>
            <person name="Dubchak I."/>
            <person name="Grimwood J."/>
            <person name="Gundlach H."/>
            <person name="Haberer G."/>
            <person name="Hellsten U."/>
            <person name="Mitros T."/>
            <person name="Poliakov A."/>
            <person name="Schmutz J."/>
            <person name="Spannagl M."/>
            <person name="Tang H."/>
            <person name="Wang X."/>
            <person name="Wicker T."/>
            <person name="Bharti A.K."/>
            <person name="Chapman J."/>
            <person name="Feltus F.A."/>
            <person name="Gowik U."/>
            <person name="Grigoriev I.V."/>
            <person name="Lyons E."/>
            <person name="Maher C.A."/>
            <person name="Martis M."/>
            <person name="Narechania A."/>
            <person name="Otillar R.P."/>
            <person name="Penning B.W."/>
            <person name="Salamov A.A."/>
            <person name="Wang Y."/>
            <person name="Zhang L."/>
            <person name="Carpita N.C."/>
            <person name="Freeling M."/>
            <person name="Gingle A.R."/>
            <person name="Hash C.T."/>
            <person name="Keller B."/>
            <person name="Klein P."/>
            <person name="Kresovich S."/>
            <person name="McCann M.C."/>
            <person name="Ming R."/>
            <person name="Peterson D.G."/>
            <person name="Mehboob-ur-Rahman"/>
            <person name="Ware D."/>
            <person name="Westhoff P."/>
            <person name="Mayer K.F."/>
            <person name="Messing J."/>
            <person name="Rokhsar D.S."/>
        </authorList>
    </citation>
    <scope>NUCLEOTIDE SEQUENCE [LARGE SCALE GENOMIC DNA]</scope>
    <source>
        <strain evidence="3">cv. BTx623</strain>
    </source>
</reference>
<evidence type="ECO:0000313" key="2">
    <source>
        <dbReference type="EMBL" id="KXG25951.1"/>
    </source>
</evidence>
<dbReference type="Gramene" id="KXG25951">
    <property type="protein sequence ID" value="KXG25951"/>
    <property type="gene ID" value="SORBI_3006G035400"/>
</dbReference>
<feature type="compositionally biased region" description="Basic residues" evidence="1">
    <location>
        <begin position="136"/>
        <end position="148"/>
    </location>
</feature>
<dbReference type="Proteomes" id="UP000000768">
    <property type="component" value="Chromosome 6"/>
</dbReference>
<feature type="compositionally biased region" description="Low complexity" evidence="1">
    <location>
        <begin position="36"/>
        <end position="60"/>
    </location>
</feature>
<feature type="region of interest" description="Disordered" evidence="1">
    <location>
        <begin position="22"/>
        <end position="160"/>
    </location>
</feature>
<feature type="compositionally biased region" description="Pro residues" evidence="1">
    <location>
        <begin position="61"/>
        <end position="76"/>
    </location>
</feature>
<protein>
    <submittedName>
        <fullName evidence="2">Uncharacterized protein</fullName>
    </submittedName>
</protein>
<dbReference type="AlphaFoldDB" id="A0A1B6PJV3"/>
<organism evidence="2 3">
    <name type="scientific">Sorghum bicolor</name>
    <name type="common">Sorghum</name>
    <name type="synonym">Sorghum vulgare</name>
    <dbReference type="NCBI Taxonomy" id="4558"/>
    <lineage>
        <taxon>Eukaryota</taxon>
        <taxon>Viridiplantae</taxon>
        <taxon>Streptophyta</taxon>
        <taxon>Embryophyta</taxon>
        <taxon>Tracheophyta</taxon>
        <taxon>Spermatophyta</taxon>
        <taxon>Magnoliopsida</taxon>
        <taxon>Liliopsida</taxon>
        <taxon>Poales</taxon>
        <taxon>Poaceae</taxon>
        <taxon>PACMAD clade</taxon>
        <taxon>Panicoideae</taxon>
        <taxon>Andropogonodae</taxon>
        <taxon>Andropogoneae</taxon>
        <taxon>Sorghinae</taxon>
        <taxon>Sorghum</taxon>
    </lineage>
</organism>
<keyword evidence="3" id="KW-1185">Reference proteome</keyword>
<sequence>MDKLLVRHSPLWLSSCLLRRSSRPLSLPPKKRKQNRSLLAPRSPSALPSSAAPPSILAPAPLRPFHPPRRPLPSSRPAPRSTFGSSAPRSNPRRRAPLILLVAPLAYPPHRPLSDPPPRRRGPPHPQRHLPDPPPRRRGPTHPQRRPAPRSSSWAAHQPMFARTRILLGTCVEPSRPASSTEPFYTATRSNRTTTTLQRVSLSSTARSSP</sequence>
<dbReference type="EMBL" id="CM000765">
    <property type="protein sequence ID" value="KXG25951.1"/>
    <property type="molecule type" value="Genomic_DNA"/>
</dbReference>
<feature type="compositionally biased region" description="Basic residues" evidence="1">
    <location>
        <begin position="119"/>
        <end position="128"/>
    </location>
</feature>
<gene>
    <name evidence="2" type="ORF">SORBI_3006G035400</name>
</gene>
<name>A0A1B6PJV3_SORBI</name>
<evidence type="ECO:0000256" key="1">
    <source>
        <dbReference type="SAM" id="MobiDB-lite"/>
    </source>
</evidence>
<reference evidence="3" key="2">
    <citation type="journal article" date="2018" name="Plant J.">
        <title>The Sorghum bicolor reference genome: improved assembly, gene annotations, a transcriptome atlas, and signatures of genome organization.</title>
        <authorList>
            <person name="McCormick R.F."/>
            <person name="Truong S.K."/>
            <person name="Sreedasyam A."/>
            <person name="Jenkins J."/>
            <person name="Shu S."/>
            <person name="Sims D."/>
            <person name="Kennedy M."/>
            <person name="Amirebrahimi M."/>
            <person name="Weers B.D."/>
            <person name="McKinley B."/>
            <person name="Mattison A."/>
            <person name="Morishige D.T."/>
            <person name="Grimwood J."/>
            <person name="Schmutz J."/>
            <person name="Mullet J.E."/>
        </authorList>
    </citation>
    <scope>NUCLEOTIDE SEQUENCE [LARGE SCALE GENOMIC DNA]</scope>
    <source>
        <strain evidence="3">cv. BTx623</strain>
    </source>
</reference>
<feature type="compositionally biased region" description="Low complexity" evidence="1">
    <location>
        <begin position="77"/>
        <end position="90"/>
    </location>
</feature>
<feature type="compositionally biased region" description="Low complexity" evidence="1">
    <location>
        <begin position="186"/>
        <end position="199"/>
    </location>
</feature>
<feature type="region of interest" description="Disordered" evidence="1">
    <location>
        <begin position="172"/>
        <end position="210"/>
    </location>
</feature>
<accession>A0A1B6PJV3</accession>
<feature type="compositionally biased region" description="Pro residues" evidence="1">
    <location>
        <begin position="106"/>
        <end position="116"/>
    </location>
</feature>
<evidence type="ECO:0000313" key="3">
    <source>
        <dbReference type="Proteomes" id="UP000000768"/>
    </source>
</evidence>
<dbReference type="InParanoid" id="A0A1B6PJV3"/>